<dbReference type="InterPro" id="IPR006047">
    <property type="entry name" value="GH13_cat_dom"/>
</dbReference>
<dbReference type="InterPro" id="IPR004193">
    <property type="entry name" value="Glyco_hydro_13_N"/>
</dbReference>
<dbReference type="Gene3D" id="3.20.20.80">
    <property type="entry name" value="Glycosidases"/>
    <property type="match status" value="1"/>
</dbReference>
<dbReference type="SUPFAM" id="SSF81296">
    <property type="entry name" value="E set domains"/>
    <property type="match status" value="1"/>
</dbReference>
<feature type="binding site" evidence="16">
    <location>
        <begin position="257"/>
        <end position="262"/>
    </location>
    <ligand>
        <name>substrate</name>
    </ligand>
</feature>
<dbReference type="InterPro" id="IPR012768">
    <property type="entry name" value="Trehalose_TreZ"/>
</dbReference>
<dbReference type="RefSeq" id="WP_061835695.1">
    <property type="nucleotide sequence ID" value="NZ_LUKE01000003.1"/>
</dbReference>
<dbReference type="PANTHER" id="PTHR43651">
    <property type="entry name" value="1,4-ALPHA-GLUCAN-BRANCHING ENZYME"/>
    <property type="match status" value="1"/>
</dbReference>
<evidence type="ECO:0000313" key="19">
    <source>
        <dbReference type="EMBL" id="KYG63801.1"/>
    </source>
</evidence>
<dbReference type="GO" id="GO:0005737">
    <property type="term" value="C:cytoplasm"/>
    <property type="evidence" value="ECO:0007669"/>
    <property type="project" value="UniProtKB-SubCell"/>
</dbReference>
<keyword evidence="9 14" id="KW-0326">Glycosidase</keyword>
<dbReference type="NCBIfam" id="TIGR02402">
    <property type="entry name" value="trehalose_TreZ"/>
    <property type="match status" value="1"/>
</dbReference>
<comment type="pathway">
    <text evidence="2 14">Glycan biosynthesis; trehalose biosynthesis.</text>
</comment>
<name>A0A150WJU5_BDEBC</name>
<keyword evidence="20" id="KW-1185">Reference proteome</keyword>
<evidence type="ECO:0000256" key="15">
    <source>
        <dbReference type="PIRSR" id="PIRSR006337-1"/>
    </source>
</evidence>
<evidence type="ECO:0000256" key="10">
    <source>
        <dbReference type="ARBA" id="ARBA00032057"/>
    </source>
</evidence>
<dbReference type="GO" id="GO:0005992">
    <property type="term" value="P:trehalose biosynthetic process"/>
    <property type="evidence" value="ECO:0007669"/>
    <property type="project" value="UniProtKB-UniRule"/>
</dbReference>
<dbReference type="CDD" id="cd11325">
    <property type="entry name" value="AmyAc_GTHase"/>
    <property type="match status" value="1"/>
</dbReference>
<evidence type="ECO:0000256" key="3">
    <source>
        <dbReference type="ARBA" id="ARBA00008061"/>
    </source>
</evidence>
<evidence type="ECO:0000256" key="9">
    <source>
        <dbReference type="ARBA" id="ARBA00023295"/>
    </source>
</evidence>
<evidence type="ECO:0000256" key="16">
    <source>
        <dbReference type="PIRSR" id="PIRSR006337-2"/>
    </source>
</evidence>
<gene>
    <name evidence="19" type="ORF">AZI86_13335</name>
</gene>
<feature type="active site" description="Nucleophile" evidence="15">
    <location>
        <position position="259"/>
    </location>
</feature>
<feature type="site" description="Transition state stabilizer" evidence="17">
    <location>
        <position position="390"/>
    </location>
</feature>
<evidence type="ECO:0000256" key="6">
    <source>
        <dbReference type="ARBA" id="ARBA00022490"/>
    </source>
</evidence>
<feature type="active site" description="Proton donor" evidence="15">
    <location>
        <position position="296"/>
    </location>
</feature>
<dbReference type="EMBL" id="LUKE01000003">
    <property type="protein sequence ID" value="KYG63801.1"/>
    <property type="molecule type" value="Genomic_DNA"/>
</dbReference>
<comment type="caution">
    <text evidence="19">The sequence shown here is derived from an EMBL/GenBank/DDBJ whole genome shotgun (WGS) entry which is preliminary data.</text>
</comment>
<evidence type="ECO:0000256" key="2">
    <source>
        <dbReference type="ARBA" id="ARBA00005199"/>
    </source>
</evidence>
<dbReference type="PANTHER" id="PTHR43651:SF11">
    <property type="entry name" value="MALTO-OLIGOSYLTREHALOSE TREHALOHYDROLASE"/>
    <property type="match status" value="1"/>
</dbReference>
<evidence type="ECO:0000313" key="20">
    <source>
        <dbReference type="Proteomes" id="UP000075320"/>
    </source>
</evidence>
<organism evidence="19 20">
    <name type="scientific">Bdellovibrio bacteriovorus</name>
    <dbReference type="NCBI Taxonomy" id="959"/>
    <lineage>
        <taxon>Bacteria</taxon>
        <taxon>Pseudomonadati</taxon>
        <taxon>Bdellovibrionota</taxon>
        <taxon>Bdellovibrionia</taxon>
        <taxon>Bdellovibrionales</taxon>
        <taxon>Pseudobdellovibrionaceae</taxon>
        <taxon>Bdellovibrio</taxon>
    </lineage>
</organism>
<sequence>MDTKRIGAHVSGNNVEFRVWAPQAEKVEVLLPEAHLLSPEEKGYFSARIPGIKAGQLYKFRLNGKEELPDPASRFQPEGVHGPSQVVDEPFSWSDQSWKGVPLEELVIYELHVGTFTAEGTFLAVKNHLARLKDLGITAIEIMPVSQFPGKRNWGYDGVSPFAPQNSYGQKNAPEELKSLVNECHKHGIAVILDVVYNHMGPEGNYLPKWGPYFQDKYKTPWGEALNFDGEHSDEVRHYFLQNVRQWIEEYHFDGLRLDAIHAILDTSARPFLAEATDLAHDLAEKLDRHVWMIAESDGNDPRVLQSTREGGLGFDAQWADDLHHCIHSNLTKENEGYYSDYVGEEKILDVFKHGTYFRGQYSDFRKRRHGRPYSLKDRHRLVVCAQNHDQIGNRARGERLGSLVDEEKLKAAAALNLLSGGMPLIFMGEEIGESNPFAYFVDHTDKELRTAVREGRKKEFAAFTWKGEIPDPGAEETFNKSKPQWSELNSERGKKFTALYKSLINTSKELRRRKVWNHPDLEVKIVNSVLQAQLKNQFKLSISLQSPYTAEVSYE</sequence>
<evidence type="ECO:0000256" key="12">
    <source>
        <dbReference type="ARBA" id="ARBA00034013"/>
    </source>
</evidence>
<dbReference type="SMART" id="SM00642">
    <property type="entry name" value="Aamy"/>
    <property type="match status" value="1"/>
</dbReference>
<dbReference type="Pfam" id="PF00128">
    <property type="entry name" value="Alpha-amylase"/>
    <property type="match status" value="2"/>
</dbReference>
<dbReference type="InterPro" id="IPR014756">
    <property type="entry name" value="Ig_E-set"/>
</dbReference>
<comment type="catalytic activity">
    <reaction evidence="12 14">
        <text>hydrolysis of (1-&gt;4)-alpha-D-glucosidic linkage in 4-alpha-D-[(1-&gt;4)-alpha-D-glucanosyl]n trehalose to yield trehalose and (1-&gt;4)-alpha-D-glucan.</text>
        <dbReference type="EC" id="3.2.1.141"/>
    </reaction>
</comment>
<dbReference type="Proteomes" id="UP000075320">
    <property type="component" value="Unassembled WGS sequence"/>
</dbReference>
<keyword evidence="8" id="KW-0119">Carbohydrate metabolism</keyword>
<feature type="binding site" evidence="16">
    <location>
        <begin position="389"/>
        <end position="394"/>
    </location>
    <ligand>
        <name>substrate</name>
    </ligand>
</feature>
<accession>A0A150WJU5</accession>
<comment type="subcellular location">
    <subcellularLocation>
        <location evidence="1 15">Cytoplasm</location>
    </subcellularLocation>
</comment>
<comment type="similarity">
    <text evidence="3 14">Belongs to the glycosyl hydrolase 13 family.</text>
</comment>
<dbReference type="UniPathway" id="UPA00299"/>
<evidence type="ECO:0000256" key="17">
    <source>
        <dbReference type="PIRSR" id="PIRSR006337-3"/>
    </source>
</evidence>
<dbReference type="PIRSF" id="PIRSF006337">
    <property type="entry name" value="Trehalose_TreZ"/>
    <property type="match status" value="1"/>
</dbReference>
<dbReference type="CDD" id="cd02853">
    <property type="entry name" value="E_set_MTHase_like_N"/>
    <property type="match status" value="1"/>
</dbReference>
<dbReference type="AlphaFoldDB" id="A0A150WJU5"/>
<dbReference type="GO" id="GO:0033942">
    <property type="term" value="F:4-alpha-D-(1-&gt;4)-alpha-D-glucanotrehalose trehalohydrolase activity"/>
    <property type="evidence" value="ECO:0007669"/>
    <property type="project" value="UniProtKB-EC"/>
</dbReference>
<feature type="binding site" evidence="16">
    <location>
        <begin position="321"/>
        <end position="325"/>
    </location>
    <ligand>
        <name>substrate</name>
    </ligand>
</feature>
<evidence type="ECO:0000256" key="5">
    <source>
        <dbReference type="ARBA" id="ARBA00015938"/>
    </source>
</evidence>
<proteinExistence type="inferred from homology"/>
<evidence type="ECO:0000256" key="4">
    <source>
        <dbReference type="ARBA" id="ARBA00012268"/>
    </source>
</evidence>
<evidence type="ECO:0000256" key="7">
    <source>
        <dbReference type="ARBA" id="ARBA00022801"/>
    </source>
</evidence>
<keyword evidence="6" id="KW-0963">Cytoplasm</keyword>
<dbReference type="SUPFAM" id="SSF51445">
    <property type="entry name" value="(Trans)glycosidases"/>
    <property type="match status" value="1"/>
</dbReference>
<protein>
    <recommendedName>
        <fullName evidence="5 13">Malto-oligosyltrehalose trehalohydrolase</fullName>
        <shortName evidence="14">MTHase</shortName>
        <ecNumber evidence="4 13">3.2.1.141</ecNumber>
    </recommendedName>
    <alternativeName>
        <fullName evidence="11 14">4-alpha-D-((1-&gt;4)-alpha-D-glucano)trehalose trehalohydrolase</fullName>
    </alternativeName>
    <alternativeName>
        <fullName evidence="10 14">Maltooligosyl trehalose trehalohydrolase</fullName>
    </alternativeName>
</protein>
<dbReference type="EC" id="3.2.1.141" evidence="4 13"/>
<evidence type="ECO:0000259" key="18">
    <source>
        <dbReference type="SMART" id="SM00642"/>
    </source>
</evidence>
<dbReference type="InterPro" id="IPR044901">
    <property type="entry name" value="Trehalose_TreZ_E-set_sf"/>
</dbReference>
<reference evidence="19 20" key="1">
    <citation type="submission" date="2016-03" db="EMBL/GenBank/DDBJ databases">
        <authorList>
            <person name="Ploux O."/>
        </authorList>
    </citation>
    <scope>NUCLEOTIDE SEQUENCE [LARGE SCALE GENOMIC DNA]</scope>
    <source>
        <strain evidence="19 20">R0</strain>
    </source>
</reference>
<evidence type="ECO:0000256" key="8">
    <source>
        <dbReference type="ARBA" id="ARBA00023277"/>
    </source>
</evidence>
<keyword evidence="7 14" id="KW-0378">Hydrolase</keyword>
<evidence type="ECO:0000256" key="14">
    <source>
        <dbReference type="PIRNR" id="PIRNR006337"/>
    </source>
</evidence>
<dbReference type="InterPro" id="IPR013783">
    <property type="entry name" value="Ig-like_fold"/>
</dbReference>
<evidence type="ECO:0000256" key="13">
    <source>
        <dbReference type="NCBIfam" id="TIGR02402"/>
    </source>
</evidence>
<dbReference type="OrthoDB" id="9800174at2"/>
<evidence type="ECO:0000256" key="11">
    <source>
        <dbReference type="ARBA" id="ARBA00033284"/>
    </source>
</evidence>
<dbReference type="Pfam" id="PF02922">
    <property type="entry name" value="CBM_48"/>
    <property type="match status" value="1"/>
</dbReference>
<dbReference type="Gene3D" id="1.10.10.760">
    <property type="entry name" value="E-set domains of sugar-utilizing enzymes"/>
    <property type="match status" value="1"/>
</dbReference>
<evidence type="ECO:0000256" key="1">
    <source>
        <dbReference type="ARBA" id="ARBA00004496"/>
    </source>
</evidence>
<feature type="domain" description="Glycosyl hydrolase family 13 catalytic" evidence="18">
    <location>
        <begin position="110"/>
        <end position="454"/>
    </location>
</feature>
<dbReference type="InterPro" id="IPR017853">
    <property type="entry name" value="GH"/>
</dbReference>
<dbReference type="Gene3D" id="2.60.40.10">
    <property type="entry name" value="Immunoglobulins"/>
    <property type="match status" value="1"/>
</dbReference>